<reference evidence="1 2" key="1">
    <citation type="submission" date="2024-06" db="EMBL/GenBank/DDBJ databases">
        <title>Genomic Encyclopedia of Type Strains, Phase IV (KMG-IV): sequencing the most valuable type-strain genomes for metagenomic binning, comparative biology and taxonomic classification.</title>
        <authorList>
            <person name="Goeker M."/>
        </authorList>
    </citation>
    <scope>NUCLEOTIDE SEQUENCE [LARGE SCALE GENOMIC DNA]</scope>
    <source>
        <strain evidence="1 2">DSM 29846</strain>
    </source>
</reference>
<accession>A0ABV2HML3</accession>
<protein>
    <recommendedName>
        <fullName evidence="3">Apea-like HEPN domain-containing protein</fullName>
    </recommendedName>
</protein>
<dbReference type="RefSeq" id="WP_354414405.1">
    <property type="nucleotide sequence ID" value="NZ_JBEPLM010000002.1"/>
</dbReference>
<gene>
    <name evidence="1" type="ORF">ABID26_001190</name>
</gene>
<proteinExistence type="predicted"/>
<evidence type="ECO:0008006" key="3">
    <source>
        <dbReference type="Google" id="ProtNLM"/>
    </source>
</evidence>
<sequence>MRNVSIFVAVALRRAFRMPLYDLLIPITFPSAQGLFKDAPRQQLFDGHAIEIRIDGTGTYLVVKALEEHCAQVIFDKVTRCLLWAALQMNISVMCENKRFRHGGEMLVDGRFPTLYPAGSNLNLTRATAGFQHQESETLLVQALNEGSRIERLMQPDLERRLQSALEIFASINFESSANARFIGLTTILEMLADPASLRAECTAIIDMVVRQINLQVNAATATTDVVEALADLRKSSQHWRKESFRSSIRRFVFNVFEAFEDADPQSRGRDAVALYDKRSRLVHDGTAVSWPDVVALNEIARKSLAFAAGHTRLIRP</sequence>
<comment type="caution">
    <text evidence="1">The sequence shown here is derived from an EMBL/GenBank/DDBJ whole genome shotgun (WGS) entry which is preliminary data.</text>
</comment>
<evidence type="ECO:0000313" key="1">
    <source>
        <dbReference type="EMBL" id="MET3591806.1"/>
    </source>
</evidence>
<dbReference type="EMBL" id="JBEPLM010000002">
    <property type="protein sequence ID" value="MET3591806.1"/>
    <property type="molecule type" value="Genomic_DNA"/>
</dbReference>
<name>A0ABV2HML3_9HYPH</name>
<evidence type="ECO:0000313" key="2">
    <source>
        <dbReference type="Proteomes" id="UP001549036"/>
    </source>
</evidence>
<keyword evidence="2" id="KW-1185">Reference proteome</keyword>
<organism evidence="1 2">
    <name type="scientific">Mesorhizobium shonense</name>
    <dbReference type="NCBI Taxonomy" id="1209948"/>
    <lineage>
        <taxon>Bacteria</taxon>
        <taxon>Pseudomonadati</taxon>
        <taxon>Pseudomonadota</taxon>
        <taxon>Alphaproteobacteria</taxon>
        <taxon>Hyphomicrobiales</taxon>
        <taxon>Phyllobacteriaceae</taxon>
        <taxon>Mesorhizobium</taxon>
    </lineage>
</organism>
<dbReference type="Proteomes" id="UP001549036">
    <property type="component" value="Unassembled WGS sequence"/>
</dbReference>